<feature type="region of interest" description="Disordered" evidence="1">
    <location>
        <begin position="39"/>
        <end position="104"/>
    </location>
</feature>
<evidence type="ECO:0000313" key="2">
    <source>
        <dbReference type="EMBL" id="NYD43528.1"/>
    </source>
</evidence>
<dbReference type="RefSeq" id="WP_179665043.1">
    <property type="nucleotide sequence ID" value="NZ_JACCBG010000001.1"/>
</dbReference>
<reference evidence="2 3" key="1">
    <citation type="submission" date="2020-07" db="EMBL/GenBank/DDBJ databases">
        <title>Sequencing the genomes of 1000 actinobacteria strains.</title>
        <authorList>
            <person name="Klenk H.-P."/>
        </authorList>
    </citation>
    <scope>NUCLEOTIDE SEQUENCE [LARGE SCALE GENOMIC DNA]</scope>
    <source>
        <strain evidence="2 3">DSM 21350</strain>
    </source>
</reference>
<proteinExistence type="predicted"/>
<dbReference type="Proteomes" id="UP000535511">
    <property type="component" value="Unassembled WGS sequence"/>
</dbReference>
<gene>
    <name evidence="2" type="ORF">BJZ21_003611</name>
</gene>
<organism evidence="2 3">
    <name type="scientific">Nocardioides panaciterrulae</name>
    <dbReference type="NCBI Taxonomy" id="661492"/>
    <lineage>
        <taxon>Bacteria</taxon>
        <taxon>Bacillati</taxon>
        <taxon>Actinomycetota</taxon>
        <taxon>Actinomycetes</taxon>
        <taxon>Propionibacteriales</taxon>
        <taxon>Nocardioidaceae</taxon>
        <taxon>Nocardioides</taxon>
    </lineage>
</organism>
<keyword evidence="3" id="KW-1185">Reference proteome</keyword>
<feature type="compositionally biased region" description="Low complexity" evidence="1">
    <location>
        <begin position="39"/>
        <end position="69"/>
    </location>
</feature>
<accession>A0A7Y9E972</accession>
<dbReference type="EMBL" id="JACCBG010000001">
    <property type="protein sequence ID" value="NYD43528.1"/>
    <property type="molecule type" value="Genomic_DNA"/>
</dbReference>
<feature type="region of interest" description="Disordered" evidence="1">
    <location>
        <begin position="229"/>
        <end position="271"/>
    </location>
</feature>
<evidence type="ECO:0000313" key="3">
    <source>
        <dbReference type="Proteomes" id="UP000535511"/>
    </source>
</evidence>
<evidence type="ECO:0008006" key="4">
    <source>
        <dbReference type="Google" id="ProtNLM"/>
    </source>
</evidence>
<protein>
    <recommendedName>
        <fullName evidence="4">DUF4232 domain-containing protein</fullName>
    </recommendedName>
</protein>
<feature type="compositionally biased region" description="Low complexity" evidence="1">
    <location>
        <begin position="260"/>
        <end position="271"/>
    </location>
</feature>
<dbReference type="AlphaFoldDB" id="A0A7Y9E972"/>
<name>A0A7Y9E972_9ACTN</name>
<evidence type="ECO:0000256" key="1">
    <source>
        <dbReference type="SAM" id="MobiDB-lite"/>
    </source>
</evidence>
<sequence length="271" mass="28387">MPPLTRGPLPARVYWRRRMLLLTLAVLLVVGLARLLGSGSDASSEPEARPAAATASTDGAGAIDGTGDPSSPPVPTDGTLEATPDGTPAAGKHHASQAPVLAEPDGPCAASDIVVTPEVRHAVAGPGDGVRFELGLQTREAAACTWHVSARTLTMKITSGHDEIWSSQQCPHRVPNEQVVVRRDQPTSVVVTWNGRRSEDDCPRQTDWAMPGYYHVNVAALAGEPTDQQFELRAPRAPVITRSPEPQQSGKHGGGKPSSDKPSAGSSASAD</sequence>
<comment type="caution">
    <text evidence="2">The sequence shown here is derived from an EMBL/GenBank/DDBJ whole genome shotgun (WGS) entry which is preliminary data.</text>
</comment>